<dbReference type="AlphaFoldDB" id="A0A422PBJ8"/>
<gene>
    <name evidence="2" type="ORF">Tco025E_05610</name>
</gene>
<accession>A0A422PBJ8</accession>
<keyword evidence="3" id="KW-1185">Reference proteome</keyword>
<sequence>MSRRWVLLIFALVVSLLSWELLFYGEEDLWRAPQRPPATVVECDLSRHARAVSFLGVVARLCGQLCTASVRPSFCDRGRFLQAHGRVRFDFSQTPSADVEGEIETVDVVYVATGERFYGAGGQSYVLDSIRQWRCFHSPRESRVFLVLDDAHVQDPRIVALREPLGITLIPASQAVTSRLERYRSLFYIQGFMHPGGNRSTGNKQFNRLVTERFFVLAAVMRRLRLRHVLHVENDNMIYANMRGVLRAIARCGYRMASTAPSAEGFVPGVVYVKDAESVEHFADYVNDFLSCGRRFGVAVSRAVTRKRDPYANDMTYMMNYYQLFGSAYMGELPAWLHAAGENCIVESSREMGLPPYLFDAASFGQWYSFAALDGALLPPARIRRAARRRYLNVTPPPPLTWAAKGANRVPFWNAFRLVSLHIHAKNLRNFSSR</sequence>
<evidence type="ECO:0000313" key="2">
    <source>
        <dbReference type="EMBL" id="RNF15092.1"/>
    </source>
</evidence>
<evidence type="ECO:0000313" key="3">
    <source>
        <dbReference type="Proteomes" id="UP000284403"/>
    </source>
</evidence>
<protein>
    <recommendedName>
        <fullName evidence="4">Hexosyltransferase</fullName>
    </recommendedName>
</protein>
<keyword evidence="1" id="KW-0732">Signal</keyword>
<dbReference type="RefSeq" id="XP_029227373.1">
    <property type="nucleotide sequence ID" value="XM_029372503.1"/>
</dbReference>
<dbReference type="Proteomes" id="UP000284403">
    <property type="component" value="Unassembled WGS sequence"/>
</dbReference>
<dbReference type="EMBL" id="MKKU01000339">
    <property type="protein sequence ID" value="RNF15092.1"/>
    <property type="molecule type" value="Genomic_DNA"/>
</dbReference>
<dbReference type="OrthoDB" id="277200at2759"/>
<evidence type="ECO:0000256" key="1">
    <source>
        <dbReference type="SAM" id="SignalP"/>
    </source>
</evidence>
<reference evidence="2 3" key="1">
    <citation type="journal article" date="2018" name="BMC Genomics">
        <title>Genomic comparison of Trypanosoma conorhini and Trypanosoma rangeli to Trypanosoma cruzi strains of high and low virulence.</title>
        <authorList>
            <person name="Bradwell K.R."/>
            <person name="Koparde V.N."/>
            <person name="Matveyev A.V."/>
            <person name="Serrano M.G."/>
            <person name="Alves J.M."/>
            <person name="Parikh H."/>
            <person name="Huang B."/>
            <person name="Lee V."/>
            <person name="Espinosa-Alvarez O."/>
            <person name="Ortiz P.A."/>
            <person name="Costa-Martins A.G."/>
            <person name="Teixeira M.M."/>
            <person name="Buck G.A."/>
        </authorList>
    </citation>
    <scope>NUCLEOTIDE SEQUENCE [LARGE SCALE GENOMIC DNA]</scope>
    <source>
        <strain evidence="2 3">025E</strain>
    </source>
</reference>
<organism evidence="2 3">
    <name type="scientific">Trypanosoma conorhini</name>
    <dbReference type="NCBI Taxonomy" id="83891"/>
    <lineage>
        <taxon>Eukaryota</taxon>
        <taxon>Discoba</taxon>
        <taxon>Euglenozoa</taxon>
        <taxon>Kinetoplastea</taxon>
        <taxon>Metakinetoplastina</taxon>
        <taxon>Trypanosomatida</taxon>
        <taxon>Trypanosomatidae</taxon>
        <taxon>Trypanosoma</taxon>
    </lineage>
</organism>
<evidence type="ECO:0008006" key="4">
    <source>
        <dbReference type="Google" id="ProtNLM"/>
    </source>
</evidence>
<dbReference type="GeneID" id="40319221"/>
<feature type="chain" id="PRO_5019222808" description="Hexosyltransferase" evidence="1">
    <location>
        <begin position="19"/>
        <end position="434"/>
    </location>
</feature>
<name>A0A422PBJ8_9TRYP</name>
<proteinExistence type="predicted"/>
<feature type="signal peptide" evidence="1">
    <location>
        <begin position="1"/>
        <end position="18"/>
    </location>
</feature>
<comment type="caution">
    <text evidence="2">The sequence shown here is derived from an EMBL/GenBank/DDBJ whole genome shotgun (WGS) entry which is preliminary data.</text>
</comment>